<dbReference type="EMBL" id="JANPWB010000008">
    <property type="protein sequence ID" value="KAJ1163860.1"/>
    <property type="molecule type" value="Genomic_DNA"/>
</dbReference>
<feature type="region of interest" description="Disordered" evidence="1">
    <location>
        <begin position="136"/>
        <end position="218"/>
    </location>
</feature>
<organism evidence="2 3">
    <name type="scientific">Pleurodeles waltl</name>
    <name type="common">Iberian ribbed newt</name>
    <dbReference type="NCBI Taxonomy" id="8319"/>
    <lineage>
        <taxon>Eukaryota</taxon>
        <taxon>Metazoa</taxon>
        <taxon>Chordata</taxon>
        <taxon>Craniata</taxon>
        <taxon>Vertebrata</taxon>
        <taxon>Euteleostomi</taxon>
        <taxon>Amphibia</taxon>
        <taxon>Batrachia</taxon>
        <taxon>Caudata</taxon>
        <taxon>Salamandroidea</taxon>
        <taxon>Salamandridae</taxon>
        <taxon>Pleurodelinae</taxon>
        <taxon>Pleurodeles</taxon>
    </lineage>
</organism>
<name>A0AAV7SIJ1_PLEWA</name>
<sequence length="271" mass="29330">MESHGAPVELDIEEIIKAASEAAPTRSKDWILNQIRGLGVVEGQLQDEHDNDRPSNAAKDDEEPPSEAKKWQRNTSRGTKKGDKRDASELPEAGLPRPSKRAKANNGEQISMIVQECLKTMPPLLFANPGGARKPKGIGGADFNGVTDSSDAQGEGSLVNRAEAQRTRCPSPETGDEDAASTSITASPTQVWGTDADKNARRRHSPSDGGLAPEAYKRGSLGRPHMVARAPGLERMISLAVKERIWHREFINIFTLLGIQAKGLDLTTVEK</sequence>
<dbReference type="Proteomes" id="UP001066276">
    <property type="component" value="Chromosome 4_2"/>
</dbReference>
<proteinExistence type="predicted"/>
<evidence type="ECO:0000256" key="1">
    <source>
        <dbReference type="SAM" id="MobiDB-lite"/>
    </source>
</evidence>
<dbReference type="AlphaFoldDB" id="A0AAV7SIJ1"/>
<feature type="compositionally biased region" description="Polar residues" evidence="1">
    <location>
        <begin position="180"/>
        <end position="192"/>
    </location>
</feature>
<reference evidence="2" key="1">
    <citation type="journal article" date="2022" name="bioRxiv">
        <title>Sequencing and chromosome-scale assembly of the giantPleurodeles waltlgenome.</title>
        <authorList>
            <person name="Brown T."/>
            <person name="Elewa A."/>
            <person name="Iarovenko S."/>
            <person name="Subramanian E."/>
            <person name="Araus A.J."/>
            <person name="Petzold A."/>
            <person name="Susuki M."/>
            <person name="Suzuki K.-i.T."/>
            <person name="Hayashi T."/>
            <person name="Toyoda A."/>
            <person name="Oliveira C."/>
            <person name="Osipova E."/>
            <person name="Leigh N.D."/>
            <person name="Simon A."/>
            <person name="Yun M.H."/>
        </authorList>
    </citation>
    <scope>NUCLEOTIDE SEQUENCE</scope>
    <source>
        <strain evidence="2">20211129_DDA</strain>
        <tissue evidence="2">Liver</tissue>
    </source>
</reference>
<protein>
    <submittedName>
        <fullName evidence="2">Uncharacterized protein</fullName>
    </submittedName>
</protein>
<comment type="caution">
    <text evidence="2">The sequence shown here is derived from an EMBL/GenBank/DDBJ whole genome shotgun (WGS) entry which is preliminary data.</text>
</comment>
<evidence type="ECO:0000313" key="2">
    <source>
        <dbReference type="EMBL" id="KAJ1163860.1"/>
    </source>
</evidence>
<keyword evidence="3" id="KW-1185">Reference proteome</keyword>
<evidence type="ECO:0000313" key="3">
    <source>
        <dbReference type="Proteomes" id="UP001066276"/>
    </source>
</evidence>
<feature type="region of interest" description="Disordered" evidence="1">
    <location>
        <begin position="42"/>
        <end position="108"/>
    </location>
</feature>
<accession>A0AAV7SIJ1</accession>
<gene>
    <name evidence="2" type="ORF">NDU88_004312</name>
</gene>